<evidence type="ECO:0000256" key="2">
    <source>
        <dbReference type="SAM" id="MobiDB-lite"/>
    </source>
</evidence>
<organism evidence="3 4">
    <name type="scientific">Cylicocyclus nassatus</name>
    <name type="common">Nematode worm</name>
    <dbReference type="NCBI Taxonomy" id="53992"/>
    <lineage>
        <taxon>Eukaryota</taxon>
        <taxon>Metazoa</taxon>
        <taxon>Ecdysozoa</taxon>
        <taxon>Nematoda</taxon>
        <taxon>Chromadorea</taxon>
        <taxon>Rhabditida</taxon>
        <taxon>Rhabditina</taxon>
        <taxon>Rhabditomorpha</taxon>
        <taxon>Strongyloidea</taxon>
        <taxon>Strongylidae</taxon>
        <taxon>Cylicocyclus</taxon>
    </lineage>
</organism>
<keyword evidence="1" id="KW-0175">Coiled coil</keyword>
<evidence type="ECO:0000313" key="4">
    <source>
        <dbReference type="Proteomes" id="UP001176961"/>
    </source>
</evidence>
<evidence type="ECO:0000313" key="3">
    <source>
        <dbReference type="EMBL" id="CAJ0595899.1"/>
    </source>
</evidence>
<feature type="region of interest" description="Disordered" evidence="2">
    <location>
        <begin position="1"/>
        <end position="51"/>
    </location>
</feature>
<feature type="compositionally biased region" description="Polar residues" evidence="2">
    <location>
        <begin position="24"/>
        <end position="51"/>
    </location>
</feature>
<name>A0AA36GPM7_CYLNA</name>
<evidence type="ECO:0000256" key="1">
    <source>
        <dbReference type="SAM" id="Coils"/>
    </source>
</evidence>
<protein>
    <submittedName>
        <fullName evidence="3">Uncharacterized protein</fullName>
    </submittedName>
</protein>
<accession>A0AA36GPM7</accession>
<dbReference type="Proteomes" id="UP001176961">
    <property type="component" value="Unassembled WGS sequence"/>
</dbReference>
<feature type="coiled-coil region" evidence="1">
    <location>
        <begin position="123"/>
        <end position="150"/>
    </location>
</feature>
<sequence length="193" mass="22054">MTLHLSSKTERPTPASGQDLAINTVDTYNSMSSSHAQTSSDEPEESQQCSQDAAFLSENEMLSSNLSSETQQEDVELTALRSFQTHADSRRQRLAVDAKRAALERAEETEHERSLRLAAVAKRARLKRSAESEEEKLVRLAKNVERERARRLAVKERTSRNPPKKVLYSKAWEKKVYIINFQAHLVLMDQKLW</sequence>
<dbReference type="AlphaFoldDB" id="A0AA36GPM7"/>
<dbReference type="EMBL" id="CATQJL010000112">
    <property type="protein sequence ID" value="CAJ0595899.1"/>
    <property type="molecule type" value="Genomic_DNA"/>
</dbReference>
<proteinExistence type="predicted"/>
<comment type="caution">
    <text evidence="3">The sequence shown here is derived from an EMBL/GenBank/DDBJ whole genome shotgun (WGS) entry which is preliminary data.</text>
</comment>
<gene>
    <name evidence="3" type="ORF">CYNAS_LOCUS7882</name>
</gene>
<reference evidence="3" key="1">
    <citation type="submission" date="2023-07" db="EMBL/GenBank/DDBJ databases">
        <authorList>
            <consortium name="CYATHOMIX"/>
        </authorList>
    </citation>
    <scope>NUCLEOTIDE SEQUENCE</scope>
    <source>
        <strain evidence="3">N/A</strain>
    </source>
</reference>
<keyword evidence="4" id="KW-1185">Reference proteome</keyword>